<accession>A0A0L6CYS3</accession>
<dbReference type="EMBL" id="LGVV01000004">
    <property type="protein sequence ID" value="KNX42904.1"/>
    <property type="molecule type" value="Genomic_DNA"/>
</dbReference>
<dbReference type="RefSeq" id="WP_050661489.1">
    <property type="nucleotide sequence ID" value="NZ_CP118494.1"/>
</dbReference>
<dbReference type="Gene3D" id="1.10.1270.10">
    <property type="entry name" value="TrpR-like"/>
    <property type="match status" value="1"/>
</dbReference>
<dbReference type="PANTHER" id="PTHR33293">
    <property type="entry name" value="INSERTION ELEMENT IS1 1 PROTEIN INSB-RELATED"/>
    <property type="match status" value="1"/>
</dbReference>
<evidence type="ECO:0000313" key="2">
    <source>
        <dbReference type="Proteomes" id="UP000037046"/>
    </source>
</evidence>
<dbReference type="PATRIC" id="fig|74031.6.peg.566"/>
<comment type="caution">
    <text evidence="1">The sequence shown here is derived from an EMBL/GenBank/DDBJ whole genome shotgun (WGS) entry which is preliminary data.</text>
</comment>
<sequence length="297" mass="33195">MNKLPAHKRVMILNMLIEGMSMRSISRTVGVSINTVSKLLVEAGEACAAYHDETVRNVNAQRVQCDEIWSFVYAKDKNVKTAKAAPDGAGDVWTWTAIDADSKMILSYEVGDRSAATAIEFMDDLCARLASRVQLTTDGHRAYLEAVEGAFGGDIDYAMLVKIYGDLGGKTAERKYSPAECTGIRKRAVEGRPDEAHISTSYVERQNLTMRMGMRRFTRLTNGFSKKLENHLHMLSLYFVHYNFVRVHKSLRMTPAMAAGVSDTLHDMEWIVGLIDAQAPAPKKRGPYKKRQPEISN</sequence>
<dbReference type="PANTHER" id="PTHR33293:SF2">
    <property type="entry name" value="TRANSPOSASE"/>
    <property type="match status" value="1"/>
</dbReference>
<gene>
    <name evidence="1" type="ORF">ROTO_05510</name>
</gene>
<dbReference type="InterPro" id="IPR038116">
    <property type="entry name" value="TrpR-like_sf"/>
</dbReference>
<protein>
    <submittedName>
        <fullName evidence="1">IS1 transposase</fullName>
    </submittedName>
</protein>
<dbReference type="OrthoDB" id="7197613at2"/>
<dbReference type="AlphaFoldDB" id="A0A0L6CYS3"/>
<dbReference type="Proteomes" id="UP000037046">
    <property type="component" value="Unassembled WGS sequence"/>
</dbReference>
<reference evidence="2" key="1">
    <citation type="submission" date="2015-07" db="EMBL/GenBank/DDBJ databases">
        <title>Draft Genome Sequence of Roseovarius tolerans EL-164, a producer of N-Acylated Alanine Methyl Esters (NAMEs).</title>
        <authorList>
            <person name="Voget S."/>
            <person name="Bruns H."/>
            <person name="Wagner-Doebler I."/>
            <person name="Schulz S."/>
            <person name="Daniel R."/>
        </authorList>
    </citation>
    <scope>NUCLEOTIDE SEQUENCE [LARGE SCALE GENOMIC DNA]</scope>
    <source>
        <strain evidence="2">EL-164</strain>
    </source>
</reference>
<evidence type="ECO:0000313" key="1">
    <source>
        <dbReference type="EMBL" id="KNX42904.1"/>
    </source>
</evidence>
<name>A0A0L6CYS3_9RHOB</name>
<keyword evidence="2" id="KW-1185">Reference proteome</keyword>
<organism evidence="1 2">
    <name type="scientific">Roseovarius tolerans</name>
    <dbReference type="NCBI Taxonomy" id="74031"/>
    <lineage>
        <taxon>Bacteria</taxon>
        <taxon>Pseudomonadati</taxon>
        <taxon>Pseudomonadota</taxon>
        <taxon>Alphaproteobacteria</taxon>
        <taxon>Rhodobacterales</taxon>
        <taxon>Roseobacteraceae</taxon>
        <taxon>Roseovarius</taxon>
    </lineage>
</organism>
<dbReference type="InterPro" id="IPR051354">
    <property type="entry name" value="Transposase_27_IS1"/>
</dbReference>
<proteinExistence type="predicted"/>